<dbReference type="PANTHER" id="PTHR34268">
    <property type="entry name" value="OS01G0321850 PROTEIN"/>
    <property type="match status" value="1"/>
</dbReference>
<evidence type="ECO:0000313" key="11">
    <source>
        <dbReference type="EMBL" id="TXG55743.1"/>
    </source>
</evidence>
<evidence type="ECO:0000256" key="9">
    <source>
        <dbReference type="SAM" id="MobiDB-lite"/>
    </source>
</evidence>
<keyword evidence="12" id="KW-1185">Reference proteome</keyword>
<gene>
    <name evidence="11" type="ORF">EZV62_017056</name>
</gene>
<comment type="caution">
    <text evidence="11">The sequence shown here is derived from an EMBL/GenBank/DDBJ whole genome shotgun (WGS) entry which is preliminary data.</text>
</comment>
<dbReference type="SMART" id="SM00184">
    <property type="entry name" value="RING"/>
    <property type="match status" value="1"/>
</dbReference>
<reference evidence="12" key="1">
    <citation type="journal article" date="2019" name="Gigascience">
        <title>De novo genome assembly of the endangered Acer yangbiense, a plant species with extremely small populations endemic to Yunnan Province, China.</title>
        <authorList>
            <person name="Yang J."/>
            <person name="Wariss H.M."/>
            <person name="Tao L."/>
            <person name="Zhang R."/>
            <person name="Yun Q."/>
            <person name="Hollingsworth P."/>
            <person name="Dao Z."/>
            <person name="Luo G."/>
            <person name="Guo H."/>
            <person name="Ma Y."/>
            <person name="Sun W."/>
        </authorList>
    </citation>
    <scope>NUCLEOTIDE SEQUENCE [LARGE SCALE GENOMIC DNA]</scope>
    <source>
        <strain evidence="12">cv. Malutang</strain>
    </source>
</reference>
<dbReference type="SUPFAM" id="SSF57850">
    <property type="entry name" value="RING/U-box"/>
    <property type="match status" value="1"/>
</dbReference>
<dbReference type="EC" id="2.3.2.27" evidence="2"/>
<dbReference type="InterPro" id="IPR039525">
    <property type="entry name" value="RNF126-like_zinc-ribbon"/>
</dbReference>
<evidence type="ECO:0000256" key="1">
    <source>
        <dbReference type="ARBA" id="ARBA00000900"/>
    </source>
</evidence>
<evidence type="ECO:0000256" key="6">
    <source>
        <dbReference type="ARBA" id="ARBA00022786"/>
    </source>
</evidence>
<comment type="catalytic activity">
    <reaction evidence="1">
        <text>S-ubiquitinyl-[E2 ubiquitin-conjugating enzyme]-L-cysteine + [acceptor protein]-L-lysine = [E2 ubiquitin-conjugating enzyme]-L-cysteine + N(6)-ubiquitinyl-[acceptor protein]-L-lysine.</text>
        <dbReference type="EC" id="2.3.2.27"/>
    </reaction>
</comment>
<evidence type="ECO:0000259" key="10">
    <source>
        <dbReference type="PROSITE" id="PS50089"/>
    </source>
</evidence>
<evidence type="ECO:0000256" key="7">
    <source>
        <dbReference type="ARBA" id="ARBA00022833"/>
    </source>
</evidence>
<evidence type="ECO:0000256" key="2">
    <source>
        <dbReference type="ARBA" id="ARBA00012483"/>
    </source>
</evidence>
<evidence type="ECO:0000256" key="4">
    <source>
        <dbReference type="ARBA" id="ARBA00022723"/>
    </source>
</evidence>
<dbReference type="GO" id="GO:0008270">
    <property type="term" value="F:zinc ion binding"/>
    <property type="evidence" value="ECO:0007669"/>
    <property type="project" value="UniProtKB-KW"/>
</dbReference>
<protein>
    <recommendedName>
        <fullName evidence="2">RING-type E3 ubiquitin transferase</fullName>
        <ecNumber evidence="2">2.3.2.27</ecNumber>
    </recommendedName>
</protein>
<dbReference type="Pfam" id="PF13639">
    <property type="entry name" value="zf-RING_2"/>
    <property type="match status" value="1"/>
</dbReference>
<keyword evidence="6" id="KW-0833">Ubl conjugation pathway</keyword>
<dbReference type="GO" id="GO:0061630">
    <property type="term" value="F:ubiquitin protein ligase activity"/>
    <property type="evidence" value="ECO:0007669"/>
    <property type="project" value="UniProtKB-EC"/>
</dbReference>
<dbReference type="OrthoDB" id="8062037at2759"/>
<dbReference type="InterPro" id="IPR001841">
    <property type="entry name" value="Znf_RING"/>
</dbReference>
<feature type="domain" description="RING-type" evidence="10">
    <location>
        <begin position="114"/>
        <end position="155"/>
    </location>
</feature>
<dbReference type="Pfam" id="PF14369">
    <property type="entry name" value="Zn_ribbon_19"/>
    <property type="match status" value="1"/>
</dbReference>
<dbReference type="Gene3D" id="3.30.40.10">
    <property type="entry name" value="Zinc/RING finger domain, C3HC4 (zinc finger)"/>
    <property type="match status" value="1"/>
</dbReference>
<keyword evidence="3" id="KW-0808">Transferase</keyword>
<evidence type="ECO:0000313" key="12">
    <source>
        <dbReference type="Proteomes" id="UP000323000"/>
    </source>
</evidence>
<feature type="region of interest" description="Disordered" evidence="9">
    <location>
        <begin position="224"/>
        <end position="256"/>
    </location>
</feature>
<keyword evidence="4" id="KW-0479">Metal-binding</keyword>
<dbReference type="PROSITE" id="PS50089">
    <property type="entry name" value="ZF_RING_2"/>
    <property type="match status" value="1"/>
</dbReference>
<accession>A0A5C7HF37</accession>
<evidence type="ECO:0000256" key="3">
    <source>
        <dbReference type="ARBA" id="ARBA00022679"/>
    </source>
</evidence>
<feature type="compositionally biased region" description="Polar residues" evidence="9">
    <location>
        <begin position="231"/>
        <end position="241"/>
    </location>
</feature>
<keyword evidence="5 8" id="KW-0863">Zinc-finger</keyword>
<evidence type="ECO:0000256" key="5">
    <source>
        <dbReference type="ARBA" id="ARBA00022771"/>
    </source>
</evidence>
<dbReference type="PANTHER" id="PTHR34268:SF8">
    <property type="entry name" value="FAE DOMAIN-CONTAINING PROTEIN"/>
    <property type="match status" value="1"/>
</dbReference>
<evidence type="ECO:0000256" key="8">
    <source>
        <dbReference type="PROSITE-ProRule" id="PRU00175"/>
    </source>
</evidence>
<dbReference type="EMBL" id="VAHF01000008">
    <property type="protein sequence ID" value="TXG55743.1"/>
    <property type="molecule type" value="Genomic_DNA"/>
</dbReference>
<dbReference type="Proteomes" id="UP000323000">
    <property type="component" value="Chromosome 8"/>
</dbReference>
<organism evidence="11 12">
    <name type="scientific">Acer yangbiense</name>
    <dbReference type="NCBI Taxonomy" id="1000413"/>
    <lineage>
        <taxon>Eukaryota</taxon>
        <taxon>Viridiplantae</taxon>
        <taxon>Streptophyta</taxon>
        <taxon>Embryophyta</taxon>
        <taxon>Tracheophyta</taxon>
        <taxon>Spermatophyta</taxon>
        <taxon>Magnoliopsida</taxon>
        <taxon>eudicotyledons</taxon>
        <taxon>Gunneridae</taxon>
        <taxon>Pentapetalae</taxon>
        <taxon>rosids</taxon>
        <taxon>malvids</taxon>
        <taxon>Sapindales</taxon>
        <taxon>Sapindaceae</taxon>
        <taxon>Hippocastanoideae</taxon>
        <taxon>Acereae</taxon>
        <taxon>Acer</taxon>
    </lineage>
</organism>
<proteinExistence type="predicted"/>
<dbReference type="CDD" id="cd16454">
    <property type="entry name" value="RING-H2_PA-TM-RING"/>
    <property type="match status" value="1"/>
</dbReference>
<keyword evidence="7" id="KW-0862">Zinc</keyword>
<dbReference type="InterPro" id="IPR013083">
    <property type="entry name" value="Znf_RING/FYVE/PHD"/>
</dbReference>
<sequence>MSSATATATLRQTYWCHECDMSVSLLLSSASISVPLRVLCPHCHSHPLELMDFHSHSPCPPQPHFLDFNFLFDFDFDDHDDQDHDHDHHPQQSNSLISSITTIQISDSLSQESCAICKDEFCAHSEVKQLPCKHLYHFHCILPWLSLHSSCPLCRFQLQAKMIIEGSLEEVVLKVALFCLVQALVYIILSKSSNIFSKTKNTSHSFRPARSVSIRRILAAIQDLPTGGEPSPSSKGQTQSPAAVCRDDSTPPYTSS</sequence>
<name>A0A5C7HF37_9ROSI</name>
<dbReference type="AlphaFoldDB" id="A0A5C7HF37"/>